<dbReference type="CDD" id="cd03457">
    <property type="entry name" value="intradiol_dioxygenase_like"/>
    <property type="match status" value="1"/>
</dbReference>
<dbReference type="Gene3D" id="2.60.130.10">
    <property type="entry name" value="Aromatic compound dioxygenase"/>
    <property type="match status" value="1"/>
</dbReference>
<reference evidence="3 4" key="1">
    <citation type="submission" date="2021-08" db="EMBL/GenBank/DDBJ databases">
        <authorList>
            <person name="Peeters C."/>
        </authorList>
    </citation>
    <scope>NUCLEOTIDE SEQUENCE [LARGE SCALE GENOMIC DNA]</scope>
    <source>
        <strain evidence="3 4">LMG 23994</strain>
    </source>
</reference>
<dbReference type="InterPro" id="IPR019546">
    <property type="entry name" value="TAT_signal_bac_arc"/>
</dbReference>
<name>A0ABM8XRV1_9BURK</name>
<keyword evidence="4" id="KW-1185">Reference proteome</keyword>
<dbReference type="EMBL" id="CAJZAF010000033">
    <property type="protein sequence ID" value="CAG9183053.1"/>
    <property type="molecule type" value="Genomic_DNA"/>
</dbReference>
<dbReference type="PANTHER" id="PTHR34315">
    <property type="match status" value="1"/>
</dbReference>
<comment type="caution">
    <text evidence="3">The sequence shown here is derived from an EMBL/GenBank/DDBJ whole genome shotgun (WGS) entry which is preliminary data.</text>
</comment>
<dbReference type="SUPFAM" id="SSF49482">
    <property type="entry name" value="Aromatic compound dioxygenase"/>
    <property type="match status" value="1"/>
</dbReference>
<feature type="domain" description="Intradiol ring-cleavage dioxygenases" evidence="2">
    <location>
        <begin position="54"/>
        <end position="170"/>
    </location>
</feature>
<organism evidence="3 4">
    <name type="scientific">Cupriavidus pinatubonensis</name>
    <dbReference type="NCBI Taxonomy" id="248026"/>
    <lineage>
        <taxon>Bacteria</taxon>
        <taxon>Pseudomonadati</taxon>
        <taxon>Pseudomonadota</taxon>
        <taxon>Betaproteobacteria</taxon>
        <taxon>Burkholderiales</taxon>
        <taxon>Burkholderiaceae</taxon>
        <taxon>Cupriavidus</taxon>
    </lineage>
</organism>
<dbReference type="PROSITE" id="PS51318">
    <property type="entry name" value="TAT"/>
    <property type="match status" value="1"/>
</dbReference>
<dbReference type="RefSeq" id="WP_224007389.1">
    <property type="nucleotide sequence ID" value="NZ_CAJZAF010000033.1"/>
</dbReference>
<dbReference type="InterPro" id="IPR015889">
    <property type="entry name" value="Intradiol_dOase_core"/>
</dbReference>
<evidence type="ECO:0000313" key="3">
    <source>
        <dbReference type="EMBL" id="CAG9183053.1"/>
    </source>
</evidence>
<dbReference type="PANTHER" id="PTHR34315:SF1">
    <property type="entry name" value="INTRADIOL RING-CLEAVAGE DIOXYGENASES DOMAIN-CONTAINING PROTEIN-RELATED"/>
    <property type="match status" value="1"/>
</dbReference>
<gene>
    <name evidence="3" type="ORF">LMG23994_05053</name>
</gene>
<accession>A0ABM8XRV1</accession>
<evidence type="ECO:0000313" key="4">
    <source>
        <dbReference type="Proteomes" id="UP000701702"/>
    </source>
</evidence>
<dbReference type="InterPro" id="IPR006311">
    <property type="entry name" value="TAT_signal"/>
</dbReference>
<dbReference type="Proteomes" id="UP000701702">
    <property type="component" value="Unassembled WGS sequence"/>
</dbReference>
<protein>
    <recommendedName>
        <fullName evidence="2">Intradiol ring-cleavage dioxygenases domain-containing protein</fullName>
    </recommendedName>
</protein>
<evidence type="ECO:0000256" key="1">
    <source>
        <dbReference type="SAM" id="MobiDB-lite"/>
    </source>
</evidence>
<dbReference type="Pfam" id="PF00775">
    <property type="entry name" value="Dioxygenase_C"/>
    <property type="match status" value="1"/>
</dbReference>
<feature type="region of interest" description="Disordered" evidence="1">
    <location>
        <begin position="187"/>
        <end position="208"/>
    </location>
</feature>
<dbReference type="InterPro" id="IPR000627">
    <property type="entry name" value="Intradiol_dOase_C"/>
</dbReference>
<evidence type="ECO:0000259" key="2">
    <source>
        <dbReference type="Pfam" id="PF00775"/>
    </source>
</evidence>
<proteinExistence type="predicted"/>
<sequence>MTTLPPDHSGRSTRRDFLGDLGSLAALATLTPAVAAQTLSPNAAGCLLTPAATEGPFYLNDAQLRSDIRDGRPGQPLRLRLFVVDADHGCTPVQGALVSIWHCDAEGSYSGEDGPRDATRFLRGVQPTAADGAAAFVTIYPGWYRPRAVHIHFKVLLANAEVLTSQLYFSDALNREVLGSHPAYRARGVPTRDNAQDPIAGGQPPLVHVRTGPERLDGDFIVGIARGGAQRAGVRSFL</sequence>
<dbReference type="NCBIfam" id="TIGR01409">
    <property type="entry name" value="TAT_signal_seq"/>
    <property type="match status" value="1"/>
</dbReference>